<dbReference type="OrthoDB" id="9811176at2"/>
<dbReference type="HOGENOM" id="CLU_064653_3_0_6"/>
<dbReference type="Proteomes" id="UP000006683">
    <property type="component" value="Chromosome"/>
</dbReference>
<dbReference type="GO" id="GO:0009432">
    <property type="term" value="P:SOS response"/>
    <property type="evidence" value="ECO:0007669"/>
    <property type="project" value="InterPro"/>
</dbReference>
<dbReference type="InterPro" id="IPR050356">
    <property type="entry name" value="SulA_CellDiv_inhibitor"/>
</dbReference>
<dbReference type="InterPro" id="IPR047610">
    <property type="entry name" value="ImuA_translesion"/>
</dbReference>
<protein>
    <recommendedName>
        <fullName evidence="4">SOS cell division inhibitor SulA</fullName>
    </recommendedName>
</protein>
<organism evidence="2 3">
    <name type="scientific">Ferrimonas balearica (strain DSM 9799 / CCM 4581 / KCTC 23876 / PAT)</name>
    <dbReference type="NCBI Taxonomy" id="550540"/>
    <lineage>
        <taxon>Bacteria</taxon>
        <taxon>Pseudomonadati</taxon>
        <taxon>Pseudomonadota</taxon>
        <taxon>Gammaproteobacteria</taxon>
        <taxon>Alteromonadales</taxon>
        <taxon>Ferrimonadaceae</taxon>
        <taxon>Ferrimonas</taxon>
    </lineage>
</organism>
<dbReference type="Pfam" id="PF03846">
    <property type="entry name" value="SulA"/>
    <property type="match status" value="1"/>
</dbReference>
<dbReference type="InterPro" id="IPR004596">
    <property type="entry name" value="Cell_div_suppressor_SulA"/>
</dbReference>
<evidence type="ECO:0000256" key="1">
    <source>
        <dbReference type="ARBA" id="ARBA00022763"/>
    </source>
</evidence>
<keyword evidence="3" id="KW-1185">Reference proteome</keyword>
<dbReference type="RefSeq" id="WP_013345773.1">
    <property type="nucleotide sequence ID" value="NC_014541.1"/>
</dbReference>
<keyword evidence="1" id="KW-0227">DNA damage</keyword>
<dbReference type="GeneID" id="67182468"/>
<dbReference type="KEGG" id="fbl:Fbal_2264"/>
<dbReference type="PIRSF" id="PIRSF037290">
    <property type="entry name" value="UCP037290"/>
    <property type="match status" value="1"/>
</dbReference>
<dbReference type="InterPro" id="IPR027417">
    <property type="entry name" value="P-loop_NTPase"/>
</dbReference>
<dbReference type="PANTHER" id="PTHR35369">
    <property type="entry name" value="BLR3025 PROTEIN-RELATED"/>
    <property type="match status" value="1"/>
</dbReference>
<dbReference type="NCBIfam" id="NF033429">
    <property type="entry name" value="ImuA_translesion"/>
    <property type="match status" value="1"/>
</dbReference>
<dbReference type="eggNOG" id="COG4544">
    <property type="taxonomic scope" value="Bacteria"/>
</dbReference>
<dbReference type="GO" id="GO:0006281">
    <property type="term" value="P:DNA repair"/>
    <property type="evidence" value="ECO:0007669"/>
    <property type="project" value="TreeGrafter"/>
</dbReference>
<name>E1SWI5_FERBD</name>
<evidence type="ECO:0000313" key="2">
    <source>
        <dbReference type="EMBL" id="ADN76467.1"/>
    </source>
</evidence>
<proteinExistence type="predicted"/>
<dbReference type="STRING" id="550540.Fbal_2264"/>
<dbReference type="InterPro" id="IPR017166">
    <property type="entry name" value="UCP037290"/>
</dbReference>
<dbReference type="GO" id="GO:0051782">
    <property type="term" value="P:negative regulation of cell division"/>
    <property type="evidence" value="ECO:0007669"/>
    <property type="project" value="InterPro"/>
</dbReference>
<reference evidence="2 3" key="1">
    <citation type="journal article" date="2010" name="Stand. Genomic Sci.">
        <title>Complete genome sequence of Ferrimonas balearica type strain (PAT).</title>
        <authorList>
            <person name="Nolan M."/>
            <person name="Sikorski J."/>
            <person name="Davenport K."/>
            <person name="Lucas S."/>
            <person name="Glavina Del Rio T."/>
            <person name="Tice H."/>
            <person name="Cheng J."/>
            <person name="Goodwin L."/>
            <person name="Pitluck S."/>
            <person name="Liolios K."/>
            <person name="Ivanova N."/>
            <person name="Mavromatis K."/>
            <person name="Ovchinnikova G."/>
            <person name="Pati A."/>
            <person name="Chen A."/>
            <person name="Palaniappan K."/>
            <person name="Land M."/>
            <person name="Hauser L."/>
            <person name="Chang Y."/>
            <person name="Jeffries C."/>
            <person name="Tapia R."/>
            <person name="Brettin T."/>
            <person name="Detter J."/>
            <person name="Han C."/>
            <person name="Yasawong M."/>
            <person name="Rohde M."/>
            <person name="Tindall B."/>
            <person name="Goker M."/>
            <person name="Woyke T."/>
            <person name="Bristow J."/>
            <person name="Eisen J."/>
            <person name="Markowitz V."/>
            <person name="Hugenholtz P."/>
            <person name="Kyrpides N."/>
            <person name="Klenk H."/>
            <person name="Lapidus A."/>
        </authorList>
    </citation>
    <scope>NUCLEOTIDE SEQUENCE [LARGE SCALE GENOMIC DNA]</scope>
    <source>
        <strain evidence="3">DSM 9799 / CCM 4581 / KCTC 23876 / PAT</strain>
    </source>
</reference>
<sequence>MEAPVSHLLNRNDIWLASQQQAGGESLPTGFSSLDQQLALGGWPRYGVVELLADDPALSPLLVPLLADSDADRWLLCVAPPVPLYAPGWQQIGVDLSRLVCVDARDSQEQLWTLEQALGSGRCALVLAWLDNLSVAQVRRLQLAAERGRCLLMLHLPLVLAEQPHPVPLRLSWSRQPGGLSVSLLKERGGWPKPAFFLPLCGQGVTPESEPCHAPVLLQGPW</sequence>
<dbReference type="AlphaFoldDB" id="E1SWI5"/>
<dbReference type="EMBL" id="CP002209">
    <property type="protein sequence ID" value="ADN76467.1"/>
    <property type="molecule type" value="Genomic_DNA"/>
</dbReference>
<dbReference type="Gene3D" id="3.40.50.300">
    <property type="entry name" value="P-loop containing nucleotide triphosphate hydrolases"/>
    <property type="match status" value="1"/>
</dbReference>
<accession>E1SWI5</accession>
<evidence type="ECO:0000313" key="3">
    <source>
        <dbReference type="Proteomes" id="UP000006683"/>
    </source>
</evidence>
<evidence type="ECO:0008006" key="4">
    <source>
        <dbReference type="Google" id="ProtNLM"/>
    </source>
</evidence>
<dbReference type="PANTHER" id="PTHR35369:SF3">
    <property type="entry name" value="TRANSLESION DNA SYNTHESIS-ASSOCIATED PROTEIN IMUA"/>
    <property type="match status" value="1"/>
</dbReference>
<gene>
    <name evidence="2" type="ordered locus">Fbal_2264</name>
</gene>
<dbReference type="SUPFAM" id="SSF52540">
    <property type="entry name" value="P-loop containing nucleoside triphosphate hydrolases"/>
    <property type="match status" value="1"/>
</dbReference>